<dbReference type="Gene3D" id="3.40.50.150">
    <property type="entry name" value="Vaccinia Virus protein VP39"/>
    <property type="match status" value="1"/>
</dbReference>
<dbReference type="OrthoDB" id="1076011at2759"/>
<feature type="domain" description="Methyltransferase type 11" evidence="2">
    <location>
        <begin position="163"/>
        <end position="202"/>
    </location>
</feature>
<dbReference type="Proteomes" id="UP000189703">
    <property type="component" value="Unplaced"/>
</dbReference>
<dbReference type="eggNOG" id="ENOG502QU2A">
    <property type="taxonomic scope" value="Eukaryota"/>
</dbReference>
<reference evidence="5" key="1">
    <citation type="submission" date="2025-08" db="UniProtKB">
        <authorList>
            <consortium name="RefSeq"/>
        </authorList>
    </citation>
    <scope>IDENTIFICATION</scope>
</reference>
<dbReference type="KEGG" id="nnu:104594838"/>
<dbReference type="PANTHER" id="PTHR47291">
    <property type="entry name" value="PEPTIDE UPSTREAM PROTEIN"/>
    <property type="match status" value="1"/>
</dbReference>
<proteinExistence type="predicted"/>
<evidence type="ECO:0000313" key="4">
    <source>
        <dbReference type="Proteomes" id="UP000189703"/>
    </source>
</evidence>
<organism evidence="4 5">
    <name type="scientific">Nelumbo nucifera</name>
    <name type="common">Sacred lotus</name>
    <dbReference type="NCBI Taxonomy" id="4432"/>
    <lineage>
        <taxon>Eukaryota</taxon>
        <taxon>Viridiplantae</taxon>
        <taxon>Streptophyta</taxon>
        <taxon>Embryophyta</taxon>
        <taxon>Tracheophyta</taxon>
        <taxon>Spermatophyta</taxon>
        <taxon>Magnoliopsida</taxon>
        <taxon>Proteales</taxon>
        <taxon>Nelumbonaceae</taxon>
        <taxon>Nelumbo</taxon>
    </lineage>
</organism>
<dbReference type="InterPro" id="IPR029063">
    <property type="entry name" value="SAM-dependent_MTases_sf"/>
</dbReference>
<dbReference type="Pfam" id="PF08241">
    <property type="entry name" value="Methyltransf_11"/>
    <property type="match status" value="1"/>
</dbReference>
<dbReference type="InterPro" id="IPR013216">
    <property type="entry name" value="Methyltransf_11"/>
</dbReference>
<keyword evidence="1" id="KW-0812">Transmembrane</keyword>
<name>A0A1U7ZYB8_NELNU</name>
<evidence type="ECO:0000259" key="3">
    <source>
        <dbReference type="Pfam" id="PF25276"/>
    </source>
</evidence>
<sequence>MHCLSEIKEKAMAFEYLKLQFFHGSLVRRVLLRVLFFATVITILPFLHFFHDDAEPLGLFVPNSNDCSRDIAGSTYLFPERFLKPVYPFILPPSASCKENVNFTVDLFRELIGKKLLKYGAKALCVGEGSDLAVSALRELGFPDALGVERHLFFSLMRKSFTYELEFKDNSFDFVFSRALDRVSVPALLVLEIERVLRPGGVGSVLVDITSSNAGGLIKSATPISSFLKSSNVIQARRINYFTLVVFKKRFEGACSLKNYQLPDECPSVSNNKPFMECLEPIADENAGADRNISYLSSFMDISSRNKLIYIDVGAGESIKSRIMNGSLSFYPAQSRAFNVYIVDHDISVLSSYVKKPGITFVYHPGLAENKVTANRVRDLTPLSDDGFDFLVWFKDTVTAEDFVVLRMNARGIELKLLFELFESGAICLVDELFLHCSEGADDQGSTSTHGDCNGLFDGLRSSGLFVHQW</sequence>
<dbReference type="Pfam" id="PF25276">
    <property type="entry name" value="DUF7870"/>
    <property type="match status" value="1"/>
</dbReference>
<feature type="transmembrane region" description="Helical" evidence="1">
    <location>
        <begin position="30"/>
        <end position="50"/>
    </location>
</feature>
<keyword evidence="4" id="KW-1185">Reference proteome</keyword>
<dbReference type="AlphaFoldDB" id="A0A1U7ZYB8"/>
<dbReference type="SUPFAM" id="SSF53335">
    <property type="entry name" value="S-adenosyl-L-methionine-dependent methyltransferases"/>
    <property type="match status" value="1"/>
</dbReference>
<keyword evidence="1" id="KW-1133">Transmembrane helix</keyword>
<protein>
    <submittedName>
        <fullName evidence="5">Uncharacterized protein LOC104594838</fullName>
    </submittedName>
</protein>
<evidence type="ECO:0000313" key="5">
    <source>
        <dbReference type="RefSeq" id="XP_010253642.2"/>
    </source>
</evidence>
<evidence type="ECO:0000259" key="2">
    <source>
        <dbReference type="Pfam" id="PF08241"/>
    </source>
</evidence>
<evidence type="ECO:0000256" key="1">
    <source>
        <dbReference type="SAM" id="Phobius"/>
    </source>
</evidence>
<dbReference type="GeneID" id="104594838"/>
<dbReference type="PANTHER" id="PTHR47291:SF1">
    <property type="entry name" value="PEPTIDE UPSTREAM PROTEIN"/>
    <property type="match status" value="1"/>
</dbReference>
<dbReference type="RefSeq" id="XP_010253642.2">
    <property type="nucleotide sequence ID" value="XM_010255340.2"/>
</dbReference>
<dbReference type="InterPro" id="IPR057192">
    <property type="entry name" value="DUF7870"/>
</dbReference>
<feature type="domain" description="DUF7870" evidence="3">
    <location>
        <begin position="391"/>
        <end position="470"/>
    </location>
</feature>
<accession>A0A1U7ZYB8</accession>
<keyword evidence="1" id="KW-0472">Membrane</keyword>
<dbReference type="InParanoid" id="A0A1U7ZYB8"/>
<dbReference type="FunCoup" id="A0A1U7ZYB8">
    <property type="interactions" value="712"/>
</dbReference>
<gene>
    <name evidence="5" type="primary">LOC104594838</name>
</gene>
<dbReference type="GO" id="GO:0008757">
    <property type="term" value="F:S-adenosylmethionine-dependent methyltransferase activity"/>
    <property type="evidence" value="ECO:0007669"/>
    <property type="project" value="InterPro"/>
</dbReference>
<dbReference type="OMA" id="HYDDASF"/>